<keyword evidence="3" id="KW-1185">Reference proteome</keyword>
<evidence type="ECO:0000256" key="1">
    <source>
        <dbReference type="SAM" id="MobiDB-lite"/>
    </source>
</evidence>
<dbReference type="EMBL" id="LSSK01001279">
    <property type="protein sequence ID" value="OMH80170.1"/>
    <property type="molecule type" value="Genomic_DNA"/>
</dbReference>
<sequence length="525" mass="60568">MLHTVKNNNMATGYGYTESRFRPQNHQEAPFHSTEGFSKKHLYNEPESYYYQNRNHVDNEDQDMVHTWQHSARNGKRMLDPASSHNEYQNKRHILAYDPPMYLRKYTPNQNSGSREDLDTKGLYKRYKESKMQVTNVNRQTKSTANVYLAPKGHELSSVVGDKSLPCSERGYFQGNKSYNLAGNRGNSRAFGFSRAALSSVDKGYPSVTQDHEAYFPDFYTPNMSYRHNMPYIPKGVYNERHYDWYKAKSRDSSQRKSQYDIGSREVEHCSQMYTERPTVVDREEMDRGIHFAKRTRVNYKDENTTAMKCHTGTEKEGSEHTKSRESESTPTTQPDNKKPRSLNLYGGVESCEVILDELCEALISMKNKCNTTATAITTTTATTTDTINPHTTNNLCIGGNNEIKKDSPKSDYEFDYFFREKTRPSEIKRTKSEIMLMKKDSEFEGRAQACDEKREEYGMQSLLSTYNPSDSELIEVNKRLYEVEKRLCDLRDVAKQKQGRLEIIISKLNSLSTRILGLGAHISP</sequence>
<feature type="region of interest" description="Disordered" evidence="1">
    <location>
        <begin position="303"/>
        <end position="343"/>
    </location>
</feature>
<gene>
    <name evidence="2" type="ORF">AX774_g6393</name>
</gene>
<proteinExistence type="predicted"/>
<dbReference type="Proteomes" id="UP000188320">
    <property type="component" value="Unassembled WGS sequence"/>
</dbReference>
<name>A0A1R1PGR7_ZANCU</name>
<protein>
    <submittedName>
        <fullName evidence="2">Uncharacterized protein</fullName>
    </submittedName>
</protein>
<organism evidence="2 3">
    <name type="scientific">Zancudomyces culisetae</name>
    <name type="common">Gut fungus</name>
    <name type="synonym">Smittium culisetae</name>
    <dbReference type="NCBI Taxonomy" id="1213189"/>
    <lineage>
        <taxon>Eukaryota</taxon>
        <taxon>Fungi</taxon>
        <taxon>Fungi incertae sedis</taxon>
        <taxon>Zoopagomycota</taxon>
        <taxon>Kickxellomycotina</taxon>
        <taxon>Harpellomycetes</taxon>
        <taxon>Harpellales</taxon>
        <taxon>Legeriomycetaceae</taxon>
        <taxon>Zancudomyces</taxon>
    </lineage>
</organism>
<feature type="compositionally biased region" description="Basic and acidic residues" evidence="1">
    <location>
        <begin position="312"/>
        <end position="328"/>
    </location>
</feature>
<dbReference type="AlphaFoldDB" id="A0A1R1PGR7"/>
<evidence type="ECO:0000313" key="2">
    <source>
        <dbReference type="EMBL" id="OMH80170.1"/>
    </source>
</evidence>
<reference evidence="3" key="1">
    <citation type="submission" date="2017-01" db="EMBL/GenBank/DDBJ databases">
        <authorList>
            <person name="Wang Y."/>
            <person name="White M."/>
            <person name="Kvist S."/>
            <person name="Moncalvo J.-M."/>
        </authorList>
    </citation>
    <scope>NUCLEOTIDE SEQUENCE [LARGE SCALE GENOMIC DNA]</scope>
    <source>
        <strain evidence="3">COL-18-3</strain>
    </source>
</reference>
<accession>A0A1R1PGR7</accession>
<evidence type="ECO:0000313" key="3">
    <source>
        <dbReference type="Proteomes" id="UP000188320"/>
    </source>
</evidence>
<comment type="caution">
    <text evidence="2">The sequence shown here is derived from an EMBL/GenBank/DDBJ whole genome shotgun (WGS) entry which is preliminary data.</text>
</comment>